<dbReference type="RefSeq" id="WP_003513014.1">
    <property type="nucleotide sequence ID" value="NZ_CP013828.1"/>
</dbReference>
<comment type="caution">
    <text evidence="1">The sequence shown here is derived from an EMBL/GenBank/DDBJ whole genome shotgun (WGS) entry which is preliminary data.</text>
</comment>
<dbReference type="Proteomes" id="UP000223596">
    <property type="component" value="Unassembled WGS sequence"/>
</dbReference>
<dbReference type="GeneID" id="35805505"/>
<proteinExistence type="predicted"/>
<gene>
    <name evidence="1" type="ORF">M972_11166</name>
</gene>
<accession>A0AB36TC34</accession>
<organism evidence="1 2">
    <name type="scientific">Acetivibrio thermocellus AD2</name>
    <dbReference type="NCBI Taxonomy" id="1138384"/>
    <lineage>
        <taxon>Bacteria</taxon>
        <taxon>Bacillati</taxon>
        <taxon>Bacillota</taxon>
        <taxon>Clostridia</taxon>
        <taxon>Eubacteriales</taxon>
        <taxon>Oscillospiraceae</taxon>
        <taxon>Acetivibrio</taxon>
    </lineage>
</organism>
<protein>
    <submittedName>
        <fullName evidence="1">Uncharacterized protein</fullName>
    </submittedName>
</protein>
<evidence type="ECO:0000313" key="1">
    <source>
        <dbReference type="EMBL" id="PFH01434.1"/>
    </source>
</evidence>
<reference evidence="1 2" key="1">
    <citation type="submission" date="2017-09" db="EMBL/GenBank/DDBJ databases">
        <title>Evaluation of Pacific Biosciences Sequencing Technology to Finishing C. thermocellum Genome Sequences.</title>
        <authorList>
            <person name="Brown S."/>
        </authorList>
    </citation>
    <scope>NUCLEOTIDE SEQUENCE [LARGE SCALE GENOMIC DNA]</scope>
    <source>
        <strain evidence="1 2">AD2</strain>
    </source>
</reference>
<dbReference type="AlphaFoldDB" id="A0AB36TC34"/>
<evidence type="ECO:0000313" key="2">
    <source>
        <dbReference type="Proteomes" id="UP000223596"/>
    </source>
</evidence>
<name>A0AB36TC34_ACETH</name>
<dbReference type="EMBL" id="PDBW01000001">
    <property type="protein sequence ID" value="PFH01434.1"/>
    <property type="molecule type" value="Genomic_DNA"/>
</dbReference>
<sequence length="206" mass="24111">MSTTFDVYPGKEYIPSFAELLDISNKKVNDFLRNLGISKNITIDVEVHNNTGELQKKFNIHDKLIWNNESYAWFFIRGVNGGTDSYYYKITELDREIWKNEIETNIKARELRDIINKSINIGYYWSFRKSIGQPGIINLAYGLIAASLAEITGGFVYSDDGAWDYSYFPALPEDFFRWYFKPEYVVKNEDKVWLQNCIKSICKELN</sequence>